<dbReference type="EMBL" id="CP089982">
    <property type="protein sequence ID" value="WXA99658.1"/>
    <property type="molecule type" value="Genomic_DNA"/>
</dbReference>
<evidence type="ECO:0000313" key="1">
    <source>
        <dbReference type="EMBL" id="WXA99658.1"/>
    </source>
</evidence>
<keyword evidence="2" id="KW-1185">Reference proteome</keyword>
<name>A0ABZ2KLX2_9BACT</name>
<organism evidence="1 2">
    <name type="scientific">Pendulispora brunnea</name>
    <dbReference type="NCBI Taxonomy" id="2905690"/>
    <lineage>
        <taxon>Bacteria</taxon>
        <taxon>Pseudomonadati</taxon>
        <taxon>Myxococcota</taxon>
        <taxon>Myxococcia</taxon>
        <taxon>Myxococcales</taxon>
        <taxon>Sorangiineae</taxon>
        <taxon>Pendulisporaceae</taxon>
        <taxon>Pendulispora</taxon>
    </lineage>
</organism>
<gene>
    <name evidence="1" type="ORF">LZC95_22930</name>
</gene>
<evidence type="ECO:0000313" key="2">
    <source>
        <dbReference type="Proteomes" id="UP001379533"/>
    </source>
</evidence>
<proteinExistence type="predicted"/>
<dbReference type="InterPro" id="IPR032710">
    <property type="entry name" value="NTF2-like_dom_sf"/>
</dbReference>
<accession>A0ABZ2KLX2</accession>
<dbReference type="SUPFAM" id="SSF54427">
    <property type="entry name" value="NTF2-like"/>
    <property type="match status" value="1"/>
</dbReference>
<dbReference type="Proteomes" id="UP001379533">
    <property type="component" value="Chromosome"/>
</dbReference>
<dbReference type="RefSeq" id="WP_394850299.1">
    <property type="nucleotide sequence ID" value="NZ_CP089982.1"/>
</dbReference>
<dbReference type="Gene3D" id="3.10.450.50">
    <property type="match status" value="1"/>
</dbReference>
<reference evidence="1 2" key="1">
    <citation type="submission" date="2021-12" db="EMBL/GenBank/DDBJ databases">
        <title>Discovery of the Pendulisporaceae a myxobacterial family with distinct sporulation behavior and unique specialized metabolism.</title>
        <authorList>
            <person name="Garcia R."/>
            <person name="Popoff A."/>
            <person name="Bader C.D."/>
            <person name="Loehr J."/>
            <person name="Walesch S."/>
            <person name="Walt C."/>
            <person name="Boldt J."/>
            <person name="Bunk B."/>
            <person name="Haeckl F.J.F.P.J."/>
            <person name="Gunesch A.P."/>
            <person name="Birkelbach J."/>
            <person name="Nuebel U."/>
            <person name="Pietschmann T."/>
            <person name="Bach T."/>
            <person name="Mueller R."/>
        </authorList>
    </citation>
    <scope>NUCLEOTIDE SEQUENCE [LARGE SCALE GENOMIC DNA]</scope>
    <source>
        <strain evidence="1 2">MSr12523</strain>
    </source>
</reference>
<sequence length="184" mass="19937">MTAPETPSEPRRPDGVVLDPPAAIPLATDRAGARGVVALREPLGDDAMFDVVRAFVSAFQREDADALIGLLTFDAVLLDAKGTKSRSAIVDGWRARFRNLDYSKLVGTEVIDLDAIERYTAQNASSANVPARPAEMREGDVLLRIPVAAARVAGERYFGDVITMVLRREGERYRIAGLGEEDAP</sequence>
<evidence type="ECO:0008006" key="3">
    <source>
        <dbReference type="Google" id="ProtNLM"/>
    </source>
</evidence>
<protein>
    <recommendedName>
        <fullName evidence="3">SnoaL-like domain-containing protein</fullName>
    </recommendedName>
</protein>